<dbReference type="Gene3D" id="3.30.160.60">
    <property type="entry name" value="Classic Zinc Finger"/>
    <property type="match status" value="1"/>
</dbReference>
<evidence type="ECO:0000256" key="2">
    <source>
        <dbReference type="ARBA" id="ARBA00022692"/>
    </source>
</evidence>
<evidence type="ECO:0000256" key="7">
    <source>
        <dbReference type="HAMAP-Rule" id="MF_02065"/>
    </source>
</evidence>
<dbReference type="Pfam" id="PF02618">
    <property type="entry name" value="YceG"/>
    <property type="match status" value="1"/>
</dbReference>
<dbReference type="NCBIfam" id="TIGR00247">
    <property type="entry name" value="endolytic transglycosylase MltG"/>
    <property type="match status" value="1"/>
</dbReference>
<dbReference type="PANTHER" id="PTHR30518">
    <property type="entry name" value="ENDOLYTIC MUREIN TRANSGLYCOSYLASE"/>
    <property type="match status" value="1"/>
</dbReference>
<dbReference type="EC" id="4.2.2.29" evidence="7"/>
<feature type="transmembrane region" description="Helical" evidence="7">
    <location>
        <begin position="12"/>
        <end position="32"/>
    </location>
</feature>
<dbReference type="InterPro" id="IPR003770">
    <property type="entry name" value="MLTG-like"/>
</dbReference>
<evidence type="ECO:0000256" key="4">
    <source>
        <dbReference type="ARBA" id="ARBA00023136"/>
    </source>
</evidence>
<dbReference type="AlphaFoldDB" id="A0A6J4U4I9"/>
<organism evidence="8">
    <name type="scientific">uncultured Thermomicrobiales bacterium</name>
    <dbReference type="NCBI Taxonomy" id="1645740"/>
    <lineage>
        <taxon>Bacteria</taxon>
        <taxon>Pseudomonadati</taxon>
        <taxon>Thermomicrobiota</taxon>
        <taxon>Thermomicrobia</taxon>
        <taxon>Thermomicrobiales</taxon>
        <taxon>environmental samples</taxon>
    </lineage>
</organism>
<dbReference type="CDD" id="cd08010">
    <property type="entry name" value="MltG_like"/>
    <property type="match status" value="1"/>
</dbReference>
<evidence type="ECO:0000256" key="6">
    <source>
        <dbReference type="ARBA" id="ARBA00023316"/>
    </source>
</evidence>
<comment type="catalytic activity">
    <reaction evidence="7">
        <text>a peptidoglycan chain = a peptidoglycan chain with N-acetyl-1,6-anhydromuramyl-[peptide] at the reducing end + a peptidoglycan chain with N-acetylglucosamine at the non-reducing end.</text>
        <dbReference type="EC" id="4.2.2.29"/>
    </reaction>
</comment>
<keyword evidence="4 7" id="KW-0472">Membrane</keyword>
<comment type="similarity">
    <text evidence="7">Belongs to the transglycosylase MltG family.</text>
</comment>
<dbReference type="EMBL" id="CADCWI010000005">
    <property type="protein sequence ID" value="CAA9540281.1"/>
    <property type="molecule type" value="Genomic_DNA"/>
</dbReference>
<dbReference type="PANTHER" id="PTHR30518:SF2">
    <property type="entry name" value="ENDOLYTIC MUREIN TRANSGLYCOSYLASE"/>
    <property type="match status" value="1"/>
</dbReference>
<evidence type="ECO:0000256" key="3">
    <source>
        <dbReference type="ARBA" id="ARBA00022989"/>
    </source>
</evidence>
<reference evidence="8" key="1">
    <citation type="submission" date="2020-02" db="EMBL/GenBank/DDBJ databases">
        <authorList>
            <person name="Meier V. D."/>
        </authorList>
    </citation>
    <scope>NUCLEOTIDE SEQUENCE</scope>
    <source>
        <strain evidence="8">AVDCRST_MAG43</strain>
    </source>
</reference>
<comment type="function">
    <text evidence="7">Functions as a peptidoglycan terminase that cleaves nascent peptidoglycan strands endolytically to terminate their elongation.</text>
</comment>
<accession>A0A6J4U4I9</accession>
<comment type="subcellular location">
    <subcellularLocation>
        <location evidence="7">Cell membrane</location>
        <topology evidence="7">Single-pass membrane protein</topology>
    </subcellularLocation>
</comment>
<keyword evidence="1 7" id="KW-1003">Cell membrane</keyword>
<evidence type="ECO:0000256" key="1">
    <source>
        <dbReference type="ARBA" id="ARBA00022475"/>
    </source>
</evidence>
<keyword evidence="6 7" id="KW-0961">Cell wall biogenesis/degradation</keyword>
<dbReference type="GO" id="GO:0071555">
    <property type="term" value="P:cell wall organization"/>
    <property type="evidence" value="ECO:0007669"/>
    <property type="project" value="UniProtKB-KW"/>
</dbReference>
<proteinExistence type="inferred from homology"/>
<keyword evidence="2 7" id="KW-0812">Transmembrane</keyword>
<gene>
    <name evidence="7" type="primary">mltG</name>
    <name evidence="8" type="ORF">AVDCRST_MAG43-73</name>
</gene>
<dbReference type="GO" id="GO:0008932">
    <property type="term" value="F:lytic endotransglycosylase activity"/>
    <property type="evidence" value="ECO:0007669"/>
    <property type="project" value="UniProtKB-UniRule"/>
</dbReference>
<feature type="site" description="Important for catalytic activity" evidence="7">
    <location>
        <position position="246"/>
    </location>
</feature>
<protein>
    <recommendedName>
        <fullName evidence="7">Endolytic murein transglycosylase</fullName>
        <ecNumber evidence="7">4.2.2.29</ecNumber>
    </recommendedName>
    <alternativeName>
        <fullName evidence="7">Peptidoglycan lytic transglycosylase</fullName>
    </alternativeName>
    <alternativeName>
        <fullName evidence="7">Peptidoglycan polymerization terminase</fullName>
    </alternativeName>
</protein>
<evidence type="ECO:0000256" key="5">
    <source>
        <dbReference type="ARBA" id="ARBA00023239"/>
    </source>
</evidence>
<evidence type="ECO:0000313" key="8">
    <source>
        <dbReference type="EMBL" id="CAA9540281.1"/>
    </source>
</evidence>
<sequence length="374" mass="40631">MVRAITQTLKIISVLVVSGVVAIGGLAFFDYWTDRAQSDEIGRPVTVEVTADDVGSTLSDKLTDAGLVKYGAYFETRYRFSGAELQPGTYTLRRGMSVNEIIDAITVPEEGEEAAAEDSGAADQPVPAVSIEATFIEGQRIEEYATTLVDAGWTGDPQAFIDLANSPPANPDQWSFLADLPEGQGLLGFLFPNTYTFPANAAPQDLVDYMLSTFDEQFTSDMRQQTEASGMSIFEVVTVASIVEREAGVPQERPTIAAVYLNRLEQGEQLQADPTKQFAVGTAEEWWPQLNGELIAEATNSPYDTYIIEGLPPGPISNPGLRSIQAVLQPDDVNYIYMVGKNDGSNTHAFTDSLDEHEQNICRYDPEADICGGA</sequence>
<keyword evidence="5 7" id="KW-0456">Lyase</keyword>
<keyword evidence="3 7" id="KW-1133">Transmembrane helix</keyword>
<dbReference type="GO" id="GO:0009252">
    <property type="term" value="P:peptidoglycan biosynthetic process"/>
    <property type="evidence" value="ECO:0007669"/>
    <property type="project" value="UniProtKB-UniRule"/>
</dbReference>
<dbReference type="GO" id="GO:0005886">
    <property type="term" value="C:plasma membrane"/>
    <property type="evidence" value="ECO:0007669"/>
    <property type="project" value="UniProtKB-SubCell"/>
</dbReference>
<dbReference type="Gene3D" id="3.30.1490.480">
    <property type="entry name" value="Endolytic murein transglycosylase"/>
    <property type="match status" value="1"/>
</dbReference>
<dbReference type="HAMAP" id="MF_02065">
    <property type="entry name" value="MltG"/>
    <property type="match status" value="1"/>
</dbReference>
<name>A0A6J4U4I9_9BACT</name>